<dbReference type="Gene3D" id="4.10.1250.10">
    <property type="entry name" value="Aminomethyltransferase fragment"/>
    <property type="match status" value="1"/>
</dbReference>
<evidence type="ECO:0000256" key="6">
    <source>
        <dbReference type="ARBA" id="ARBA00047665"/>
    </source>
</evidence>
<evidence type="ECO:0000256" key="7">
    <source>
        <dbReference type="PIRSR" id="PIRSR006487-1"/>
    </source>
</evidence>
<dbReference type="GO" id="GO:0005960">
    <property type="term" value="C:glycine cleavage complex"/>
    <property type="evidence" value="ECO:0007669"/>
    <property type="project" value="InterPro"/>
</dbReference>
<dbReference type="InterPro" id="IPR028896">
    <property type="entry name" value="GcvT/YgfZ/DmdA"/>
</dbReference>
<evidence type="ECO:0000256" key="3">
    <source>
        <dbReference type="ARBA" id="ARBA00022576"/>
    </source>
</evidence>
<evidence type="ECO:0000256" key="1">
    <source>
        <dbReference type="ARBA" id="ARBA00008609"/>
    </source>
</evidence>
<dbReference type="GO" id="GO:0006546">
    <property type="term" value="P:glycine catabolic process"/>
    <property type="evidence" value="ECO:0007669"/>
    <property type="project" value="InterPro"/>
</dbReference>
<reference evidence="10 11" key="1">
    <citation type="submission" date="2020-01" db="EMBL/GenBank/DDBJ databases">
        <title>Ponticoccus aerotolerans gen. nov., sp. nov., an anaerobic bacterium and proposal of Ponticoccusceae fam. nov., Ponticoccusles ord. nov. and Ponticoccuse classis nov. in the phylum Kiritimatiellaeota.</title>
        <authorList>
            <person name="Zhou L.Y."/>
            <person name="Du Z.J."/>
        </authorList>
    </citation>
    <scope>NUCLEOTIDE SEQUENCE [LARGE SCALE GENOMIC DNA]</scope>
    <source>
        <strain evidence="10 11">S-5007</strain>
    </source>
</reference>
<sequence length="374" mass="41052">MEGTFLKHTPLHEEHITLGARMAEFGGWDMPIQYEGILAEHQHTRTQTGLFDICHMGEFELTGPTAAADLENLLTMKVSTLAVGQCRYGFMLNEEGGVIDDLTCYCLDDARYMLVVNAATRDGDAEWIQNHLSPETVFTDRSNELAKLDVQGPQARTDLEKVFGSIPDIGYFRAEFFRGLEKLLGAGSACLDTEMLISRTGYTGELGYELYFPASEAVRIWRALLGNENIKPIGLGARDTLRLEMGYSLYGHELSTDRTPAGVSRGMFIKKDQDFIGRDAVMRDLETPAELLVALEFESKRAARAHDKVFLRGLEMGEVTSGSVSPSLGKAVALALVKADAAGLGTVLDVEIRGKQFPATVVNLPFYPNGTARG</sequence>
<dbReference type="SUPFAM" id="SSF103025">
    <property type="entry name" value="Folate-binding domain"/>
    <property type="match status" value="1"/>
</dbReference>
<name>A0A6P1MF40_9BACT</name>
<dbReference type="PANTHER" id="PTHR43757">
    <property type="entry name" value="AMINOMETHYLTRANSFERASE"/>
    <property type="match status" value="1"/>
</dbReference>
<dbReference type="Proteomes" id="UP000464954">
    <property type="component" value="Chromosome"/>
</dbReference>
<dbReference type="PIRSF" id="PIRSF006487">
    <property type="entry name" value="GcvT"/>
    <property type="match status" value="1"/>
</dbReference>
<feature type="domain" description="GCVT N-terminal" evidence="8">
    <location>
        <begin position="11"/>
        <end position="272"/>
    </location>
</feature>
<dbReference type="PANTHER" id="PTHR43757:SF2">
    <property type="entry name" value="AMINOMETHYLTRANSFERASE, MITOCHONDRIAL"/>
    <property type="match status" value="1"/>
</dbReference>
<evidence type="ECO:0000256" key="2">
    <source>
        <dbReference type="ARBA" id="ARBA00012616"/>
    </source>
</evidence>
<dbReference type="EC" id="2.1.2.10" evidence="2"/>
<accession>A0A6P1MF40</accession>
<dbReference type="KEGG" id="taer:GT409_09595"/>
<evidence type="ECO:0000259" key="8">
    <source>
        <dbReference type="Pfam" id="PF01571"/>
    </source>
</evidence>
<dbReference type="InterPro" id="IPR027266">
    <property type="entry name" value="TrmE/GcvT-like"/>
</dbReference>
<dbReference type="InterPro" id="IPR006222">
    <property type="entry name" value="GCVT_N"/>
</dbReference>
<comment type="similarity">
    <text evidence="1">Belongs to the GcvT family.</text>
</comment>
<dbReference type="GO" id="GO:0032259">
    <property type="term" value="P:methylation"/>
    <property type="evidence" value="ECO:0007669"/>
    <property type="project" value="UniProtKB-KW"/>
</dbReference>
<keyword evidence="4 10" id="KW-0808">Transferase</keyword>
<evidence type="ECO:0000313" key="11">
    <source>
        <dbReference type="Proteomes" id="UP000464954"/>
    </source>
</evidence>
<dbReference type="NCBIfam" id="TIGR00528">
    <property type="entry name" value="gcvT"/>
    <property type="match status" value="1"/>
</dbReference>
<dbReference type="Pfam" id="PF08669">
    <property type="entry name" value="GCV_T_C"/>
    <property type="match status" value="1"/>
</dbReference>
<evidence type="ECO:0000256" key="5">
    <source>
        <dbReference type="ARBA" id="ARBA00031395"/>
    </source>
</evidence>
<dbReference type="InterPro" id="IPR029043">
    <property type="entry name" value="GcvT/YgfZ_C"/>
</dbReference>
<keyword evidence="3" id="KW-0032">Aminotransferase</keyword>
<evidence type="ECO:0000256" key="4">
    <source>
        <dbReference type="ARBA" id="ARBA00022679"/>
    </source>
</evidence>
<dbReference type="GO" id="GO:0004047">
    <property type="term" value="F:aminomethyltransferase activity"/>
    <property type="evidence" value="ECO:0007669"/>
    <property type="project" value="UniProtKB-EC"/>
</dbReference>
<dbReference type="SUPFAM" id="SSF101790">
    <property type="entry name" value="Aminomethyltransferase beta-barrel domain"/>
    <property type="match status" value="1"/>
</dbReference>
<dbReference type="FunFam" id="3.30.70.1400:FF:000001">
    <property type="entry name" value="Aminomethyltransferase"/>
    <property type="match status" value="1"/>
</dbReference>
<dbReference type="Gene3D" id="3.30.1360.120">
    <property type="entry name" value="Probable tRNA modification gtpase trme, domain 1"/>
    <property type="match status" value="1"/>
</dbReference>
<dbReference type="InterPro" id="IPR006223">
    <property type="entry name" value="GcvT"/>
</dbReference>
<dbReference type="GO" id="GO:0008483">
    <property type="term" value="F:transaminase activity"/>
    <property type="evidence" value="ECO:0007669"/>
    <property type="project" value="UniProtKB-KW"/>
</dbReference>
<feature type="domain" description="Aminomethyltransferase C-terminal" evidence="9">
    <location>
        <begin position="292"/>
        <end position="367"/>
    </location>
</feature>
<dbReference type="AlphaFoldDB" id="A0A6P1MF40"/>
<gene>
    <name evidence="10" type="primary">gcvT</name>
    <name evidence="10" type="ORF">GT409_09595</name>
</gene>
<organism evidence="10 11">
    <name type="scientific">Tichowtungia aerotolerans</name>
    <dbReference type="NCBI Taxonomy" id="2697043"/>
    <lineage>
        <taxon>Bacteria</taxon>
        <taxon>Pseudomonadati</taxon>
        <taxon>Kiritimatiellota</taxon>
        <taxon>Tichowtungiia</taxon>
        <taxon>Tichowtungiales</taxon>
        <taxon>Tichowtungiaceae</taxon>
        <taxon>Tichowtungia</taxon>
    </lineage>
</organism>
<comment type="catalytic activity">
    <reaction evidence="6">
        <text>N(6)-[(R)-S(8)-aminomethyldihydrolipoyl]-L-lysyl-[protein] + (6S)-5,6,7,8-tetrahydrofolate = N(6)-[(R)-dihydrolipoyl]-L-lysyl-[protein] + (6R)-5,10-methylene-5,6,7,8-tetrahydrofolate + NH4(+)</text>
        <dbReference type="Rhea" id="RHEA:16945"/>
        <dbReference type="Rhea" id="RHEA-COMP:10475"/>
        <dbReference type="Rhea" id="RHEA-COMP:10492"/>
        <dbReference type="ChEBI" id="CHEBI:15636"/>
        <dbReference type="ChEBI" id="CHEBI:28938"/>
        <dbReference type="ChEBI" id="CHEBI:57453"/>
        <dbReference type="ChEBI" id="CHEBI:83100"/>
        <dbReference type="ChEBI" id="CHEBI:83143"/>
        <dbReference type="EC" id="2.1.2.10"/>
    </reaction>
</comment>
<dbReference type="GO" id="GO:0005829">
    <property type="term" value="C:cytosol"/>
    <property type="evidence" value="ECO:0007669"/>
    <property type="project" value="TreeGrafter"/>
</dbReference>
<dbReference type="EMBL" id="CP047593">
    <property type="protein sequence ID" value="QHI69695.1"/>
    <property type="molecule type" value="Genomic_DNA"/>
</dbReference>
<evidence type="ECO:0000259" key="9">
    <source>
        <dbReference type="Pfam" id="PF08669"/>
    </source>
</evidence>
<keyword evidence="10" id="KW-0489">Methyltransferase</keyword>
<dbReference type="Gene3D" id="2.40.30.110">
    <property type="entry name" value="Aminomethyltransferase beta-barrel domains"/>
    <property type="match status" value="1"/>
</dbReference>
<dbReference type="Pfam" id="PF01571">
    <property type="entry name" value="GCV_T"/>
    <property type="match status" value="1"/>
</dbReference>
<dbReference type="Gene3D" id="3.30.70.1400">
    <property type="entry name" value="Aminomethyltransferase beta-barrel domains"/>
    <property type="match status" value="1"/>
</dbReference>
<dbReference type="GO" id="GO:0008168">
    <property type="term" value="F:methyltransferase activity"/>
    <property type="evidence" value="ECO:0007669"/>
    <property type="project" value="UniProtKB-KW"/>
</dbReference>
<keyword evidence="11" id="KW-1185">Reference proteome</keyword>
<dbReference type="InterPro" id="IPR013977">
    <property type="entry name" value="GcvT_C"/>
</dbReference>
<dbReference type="NCBIfam" id="NF001567">
    <property type="entry name" value="PRK00389.1"/>
    <property type="match status" value="1"/>
</dbReference>
<protein>
    <recommendedName>
        <fullName evidence="2">aminomethyltransferase</fullName>
        <ecNumber evidence="2">2.1.2.10</ecNumber>
    </recommendedName>
    <alternativeName>
        <fullName evidence="5">Glycine cleavage system T protein</fullName>
    </alternativeName>
</protein>
<evidence type="ECO:0000313" key="10">
    <source>
        <dbReference type="EMBL" id="QHI69695.1"/>
    </source>
</evidence>
<feature type="binding site" evidence="7">
    <location>
        <position position="209"/>
    </location>
    <ligand>
        <name>substrate</name>
    </ligand>
</feature>
<proteinExistence type="inferred from homology"/>